<keyword evidence="3" id="KW-1185">Reference proteome</keyword>
<sequence length="51" mass="5780">MTEWRRGFLPMFFPFFLPVLETAFCFVLCIGSKSLEENGSKAHHGSGATRQ</sequence>
<dbReference type="Proteomes" id="UP001152964">
    <property type="component" value="Chromosome 12"/>
</dbReference>
<keyword evidence="1" id="KW-1133">Transmembrane helix</keyword>
<accession>A0ABN8VJG0</accession>
<evidence type="ECO:0000313" key="2">
    <source>
        <dbReference type="EMBL" id="CAI1596444.1"/>
    </source>
</evidence>
<name>A0ABN8VJG0_SACEU</name>
<evidence type="ECO:0000256" key="1">
    <source>
        <dbReference type="SAM" id="Phobius"/>
    </source>
</evidence>
<proteinExistence type="predicted"/>
<feature type="transmembrane region" description="Helical" evidence="1">
    <location>
        <begin position="12"/>
        <end position="31"/>
    </location>
</feature>
<dbReference type="EMBL" id="OX291502">
    <property type="protein sequence ID" value="CAI1596444.1"/>
    <property type="molecule type" value="Genomic_DNA"/>
</dbReference>
<evidence type="ECO:0000313" key="3">
    <source>
        <dbReference type="Proteomes" id="UP001152964"/>
    </source>
</evidence>
<keyword evidence="1" id="KW-0472">Membrane</keyword>
<gene>
    <name evidence="2" type="primary">U6500L03610</name>
    <name evidence="2" type="ORF">SEUBUCD650_0L03610</name>
</gene>
<keyword evidence="1" id="KW-0812">Transmembrane</keyword>
<organism evidence="2 3">
    <name type="scientific">Saccharomyces eubayanus</name>
    <name type="common">Yeast</name>
    <dbReference type="NCBI Taxonomy" id="1080349"/>
    <lineage>
        <taxon>Eukaryota</taxon>
        <taxon>Fungi</taxon>
        <taxon>Dikarya</taxon>
        <taxon>Ascomycota</taxon>
        <taxon>Saccharomycotina</taxon>
        <taxon>Saccharomycetes</taxon>
        <taxon>Saccharomycetales</taxon>
        <taxon>Saccharomycetaceae</taxon>
        <taxon>Saccharomyces</taxon>
    </lineage>
</organism>
<protein>
    <submittedName>
        <fullName evidence="2">Uncharacterized protein</fullName>
    </submittedName>
</protein>
<reference evidence="2" key="1">
    <citation type="submission" date="2022-08" db="EMBL/GenBank/DDBJ databases">
        <authorList>
            <person name="Byrne P K."/>
        </authorList>
    </citation>
    <scope>NUCLEOTIDE SEQUENCE</scope>
    <source>
        <strain evidence="2">UCD650</strain>
    </source>
</reference>